<dbReference type="AlphaFoldDB" id="A0AAN5CS23"/>
<sequence>SLACQVHCPSLVRVGSVGEGGSWMCNPWAMPKGSVVFSLGSHDFFFEADLQETTANAATIVTVDMKAPNKKSLTGLDKINATFVHAMIANKTNLKAKPPHYTVTDLMAKQGHKHIEILKMDIGSETTVLPQFLNDNTVCQIMVETHEINGLPKLLRTVANAGFLLQKYEADASETGAGLCEYSFIHESCLEKYGATLLASYLR</sequence>
<accession>A0AAN5CS23</accession>
<evidence type="ECO:0000313" key="3">
    <source>
        <dbReference type="Proteomes" id="UP001328107"/>
    </source>
</evidence>
<feature type="domain" description="Methyltransferase" evidence="1">
    <location>
        <begin position="5"/>
        <end position="153"/>
    </location>
</feature>
<keyword evidence="3" id="KW-1185">Reference proteome</keyword>
<reference evidence="3" key="1">
    <citation type="submission" date="2022-10" db="EMBL/GenBank/DDBJ databases">
        <title>Genome assembly of Pristionchus species.</title>
        <authorList>
            <person name="Yoshida K."/>
            <person name="Sommer R.J."/>
        </authorList>
    </citation>
    <scope>NUCLEOTIDE SEQUENCE [LARGE SCALE GENOMIC DNA]</scope>
    <source>
        <strain evidence="3">RS5460</strain>
    </source>
</reference>
<evidence type="ECO:0000313" key="2">
    <source>
        <dbReference type="EMBL" id="GMR49683.1"/>
    </source>
</evidence>
<comment type="caution">
    <text evidence="2">The sequence shown here is derived from an EMBL/GenBank/DDBJ whole genome shotgun (WGS) entry which is preliminary data.</text>
</comment>
<dbReference type="InterPro" id="IPR026913">
    <property type="entry name" value="METTL24"/>
</dbReference>
<proteinExistence type="predicted"/>
<dbReference type="InterPro" id="IPR025714">
    <property type="entry name" value="Methyltranfer_dom"/>
</dbReference>
<protein>
    <recommendedName>
        <fullName evidence="1">Methyltransferase domain-containing protein</fullName>
    </recommendedName>
</protein>
<feature type="non-terminal residue" evidence="2">
    <location>
        <position position="1"/>
    </location>
</feature>
<evidence type="ECO:0000259" key="1">
    <source>
        <dbReference type="Pfam" id="PF13383"/>
    </source>
</evidence>
<dbReference type="PANTHER" id="PTHR32026:SF27">
    <property type="entry name" value="METHYLTRANSFERASE FKBM DOMAIN-CONTAINING PROTEIN-RELATED"/>
    <property type="match status" value="1"/>
</dbReference>
<gene>
    <name evidence="2" type="ORF">PMAYCL1PPCAC_19878</name>
</gene>
<organism evidence="2 3">
    <name type="scientific">Pristionchus mayeri</name>
    <dbReference type="NCBI Taxonomy" id="1317129"/>
    <lineage>
        <taxon>Eukaryota</taxon>
        <taxon>Metazoa</taxon>
        <taxon>Ecdysozoa</taxon>
        <taxon>Nematoda</taxon>
        <taxon>Chromadorea</taxon>
        <taxon>Rhabditida</taxon>
        <taxon>Rhabditina</taxon>
        <taxon>Diplogasteromorpha</taxon>
        <taxon>Diplogasteroidea</taxon>
        <taxon>Neodiplogasteridae</taxon>
        <taxon>Pristionchus</taxon>
    </lineage>
</organism>
<dbReference type="PANTHER" id="PTHR32026">
    <property type="entry name" value="METHYLTRANSFERASE-LIKE PROTEIN 24"/>
    <property type="match status" value="1"/>
</dbReference>
<dbReference type="Pfam" id="PF13383">
    <property type="entry name" value="Methyltransf_22"/>
    <property type="match status" value="1"/>
</dbReference>
<dbReference type="Proteomes" id="UP001328107">
    <property type="component" value="Unassembled WGS sequence"/>
</dbReference>
<name>A0AAN5CS23_9BILA</name>
<dbReference type="EMBL" id="BTRK01000004">
    <property type="protein sequence ID" value="GMR49683.1"/>
    <property type="molecule type" value="Genomic_DNA"/>
</dbReference>
<feature type="non-terminal residue" evidence="2">
    <location>
        <position position="203"/>
    </location>
</feature>